<dbReference type="EMBL" id="NMUH01002195">
    <property type="protein sequence ID" value="MQL98491.1"/>
    <property type="molecule type" value="Genomic_DNA"/>
</dbReference>
<organism evidence="2 3">
    <name type="scientific">Colocasia esculenta</name>
    <name type="common">Wild taro</name>
    <name type="synonym">Arum esculentum</name>
    <dbReference type="NCBI Taxonomy" id="4460"/>
    <lineage>
        <taxon>Eukaryota</taxon>
        <taxon>Viridiplantae</taxon>
        <taxon>Streptophyta</taxon>
        <taxon>Embryophyta</taxon>
        <taxon>Tracheophyta</taxon>
        <taxon>Spermatophyta</taxon>
        <taxon>Magnoliopsida</taxon>
        <taxon>Liliopsida</taxon>
        <taxon>Araceae</taxon>
        <taxon>Aroideae</taxon>
        <taxon>Colocasieae</taxon>
        <taxon>Colocasia</taxon>
    </lineage>
</organism>
<keyword evidence="3" id="KW-1185">Reference proteome</keyword>
<feature type="region of interest" description="Disordered" evidence="1">
    <location>
        <begin position="1"/>
        <end position="74"/>
    </location>
</feature>
<dbReference type="AlphaFoldDB" id="A0A843VNB6"/>
<feature type="compositionally biased region" description="Polar residues" evidence="1">
    <location>
        <begin position="51"/>
        <end position="64"/>
    </location>
</feature>
<feature type="compositionally biased region" description="Basic and acidic residues" evidence="1">
    <location>
        <begin position="8"/>
        <end position="17"/>
    </location>
</feature>
<evidence type="ECO:0000313" key="2">
    <source>
        <dbReference type="EMBL" id="MQL98491.1"/>
    </source>
</evidence>
<protein>
    <submittedName>
        <fullName evidence="2">Uncharacterized protein</fullName>
    </submittedName>
</protein>
<dbReference type="Proteomes" id="UP000652761">
    <property type="component" value="Unassembled WGS sequence"/>
</dbReference>
<comment type="caution">
    <text evidence="2">The sequence shown here is derived from an EMBL/GenBank/DDBJ whole genome shotgun (WGS) entry which is preliminary data.</text>
</comment>
<evidence type="ECO:0000256" key="1">
    <source>
        <dbReference type="SAM" id="MobiDB-lite"/>
    </source>
</evidence>
<accession>A0A843VNB6</accession>
<proteinExistence type="predicted"/>
<evidence type="ECO:0000313" key="3">
    <source>
        <dbReference type="Proteomes" id="UP000652761"/>
    </source>
</evidence>
<reference evidence="2" key="1">
    <citation type="submission" date="2017-07" db="EMBL/GenBank/DDBJ databases">
        <title>Taro Niue Genome Assembly and Annotation.</title>
        <authorList>
            <person name="Atibalentja N."/>
            <person name="Keating K."/>
            <person name="Fields C.J."/>
        </authorList>
    </citation>
    <scope>NUCLEOTIDE SEQUENCE</scope>
    <source>
        <strain evidence="2">Niue_2</strain>
        <tissue evidence="2">Leaf</tissue>
    </source>
</reference>
<gene>
    <name evidence="2" type="ORF">Taro_031202</name>
</gene>
<feature type="non-terminal residue" evidence="2">
    <location>
        <position position="74"/>
    </location>
</feature>
<sequence>TDPAPLRRGPELDDGRETSSSLSPVGVGVGVNPYAANSNRHPQRPHPMPPSSCSQRPLTWTPTGQRPPLAANSN</sequence>
<name>A0A843VNB6_COLES</name>